<dbReference type="PANTHER" id="PTHR33867">
    <property type="entry name" value="RIBOSOME MATURATION FACTOR RIMP"/>
    <property type="match status" value="1"/>
</dbReference>
<evidence type="ECO:0000313" key="6">
    <source>
        <dbReference type="EMBL" id="KOF04038.1"/>
    </source>
</evidence>
<dbReference type="HAMAP" id="MF_01077">
    <property type="entry name" value="RimP"/>
    <property type="match status" value="1"/>
</dbReference>
<keyword evidence="7" id="KW-1185">Reference proteome</keyword>
<feature type="domain" description="Ribosome maturation factor RimP N-terminal" evidence="4">
    <location>
        <begin position="18"/>
        <end position="82"/>
    </location>
</feature>
<feature type="domain" description="Ribosome maturation factor RimP C-terminal" evidence="5">
    <location>
        <begin position="85"/>
        <end position="154"/>
    </location>
</feature>
<dbReference type="PATRIC" id="fig|1566026.4.peg.2434"/>
<name>A0A0L8ANL8_9BACT</name>
<dbReference type="Proteomes" id="UP000036908">
    <property type="component" value="Unassembled WGS sequence"/>
</dbReference>
<comment type="caution">
    <text evidence="6">The sequence shown here is derived from an EMBL/GenBank/DDBJ whole genome shotgun (WGS) entry which is preliminary data.</text>
</comment>
<gene>
    <name evidence="3" type="primary">rimP</name>
    <name evidence="6" type="ORF">OB69_03325</name>
</gene>
<sequence length="155" mass="17400">MDLKDFVEKVALSSLKDESYFIVDVIVKGVSGKTKILVLLDSDSGFNIDDCADLSRAISNEMETEAIMDDPYILEVSSPGLDHPLKLKRQYQKNVGRELKLVLTDSSIVKGKLIEVCENTIKFEKEVKEKKKIGSELVEINFDTIEKANVLVSFK</sequence>
<dbReference type="OrthoDB" id="9789702at2"/>
<protein>
    <recommendedName>
        <fullName evidence="3">Ribosome maturation factor RimP</fullName>
    </recommendedName>
</protein>
<comment type="function">
    <text evidence="3">Required for maturation of 30S ribosomal subunits.</text>
</comment>
<reference evidence="7" key="1">
    <citation type="submission" date="2014-11" db="EMBL/GenBank/DDBJ databases">
        <title>Genome sequencing of Roseivirga sp. D-25.</title>
        <authorList>
            <person name="Selvaratnam C."/>
            <person name="Thevarajoo S."/>
            <person name="Goh K.M."/>
            <person name="Eee R."/>
            <person name="Chan K.-G."/>
            <person name="Chong C.S."/>
        </authorList>
    </citation>
    <scope>NUCLEOTIDE SEQUENCE [LARGE SCALE GENOMIC DNA]</scope>
    <source>
        <strain evidence="7">D-25</strain>
    </source>
</reference>
<comment type="similarity">
    <text evidence="3">Belongs to the RimP family.</text>
</comment>
<dbReference type="SUPFAM" id="SSF75420">
    <property type="entry name" value="YhbC-like, N-terminal domain"/>
    <property type="match status" value="1"/>
</dbReference>
<comment type="subcellular location">
    <subcellularLocation>
        <location evidence="3">Cytoplasm</location>
    </subcellularLocation>
</comment>
<keyword evidence="2 3" id="KW-0690">Ribosome biogenesis</keyword>
<evidence type="ECO:0000256" key="3">
    <source>
        <dbReference type="HAMAP-Rule" id="MF_01077"/>
    </source>
</evidence>
<dbReference type="Pfam" id="PF02576">
    <property type="entry name" value="RimP_N"/>
    <property type="match status" value="1"/>
</dbReference>
<proteinExistence type="inferred from homology"/>
<dbReference type="GO" id="GO:0005829">
    <property type="term" value="C:cytosol"/>
    <property type="evidence" value="ECO:0007669"/>
    <property type="project" value="TreeGrafter"/>
</dbReference>
<evidence type="ECO:0000256" key="1">
    <source>
        <dbReference type="ARBA" id="ARBA00022490"/>
    </source>
</evidence>
<evidence type="ECO:0000313" key="7">
    <source>
        <dbReference type="Proteomes" id="UP000036908"/>
    </source>
</evidence>
<evidence type="ECO:0000259" key="4">
    <source>
        <dbReference type="Pfam" id="PF02576"/>
    </source>
</evidence>
<dbReference type="InterPro" id="IPR028998">
    <property type="entry name" value="RimP_C"/>
</dbReference>
<dbReference type="CDD" id="cd01734">
    <property type="entry name" value="YlxS_C"/>
    <property type="match status" value="1"/>
</dbReference>
<dbReference type="Pfam" id="PF17384">
    <property type="entry name" value="DUF150_C"/>
    <property type="match status" value="1"/>
</dbReference>
<dbReference type="AlphaFoldDB" id="A0A0L8ANL8"/>
<dbReference type="GO" id="GO:0000028">
    <property type="term" value="P:ribosomal small subunit assembly"/>
    <property type="evidence" value="ECO:0007669"/>
    <property type="project" value="TreeGrafter"/>
</dbReference>
<dbReference type="SUPFAM" id="SSF74942">
    <property type="entry name" value="YhbC-like, C-terminal domain"/>
    <property type="match status" value="1"/>
</dbReference>
<dbReference type="RefSeq" id="WP_053222269.1">
    <property type="nucleotide sequence ID" value="NZ_JSVA01000004.1"/>
</dbReference>
<dbReference type="GO" id="GO:0006412">
    <property type="term" value="P:translation"/>
    <property type="evidence" value="ECO:0007669"/>
    <property type="project" value="TreeGrafter"/>
</dbReference>
<accession>A0A0L8ANL8</accession>
<dbReference type="InterPro" id="IPR035956">
    <property type="entry name" value="RimP_N_sf"/>
</dbReference>
<organism evidence="6 7">
    <name type="scientific">Roseivirga seohaensis subsp. aquiponti</name>
    <dbReference type="NCBI Taxonomy" id="1566026"/>
    <lineage>
        <taxon>Bacteria</taxon>
        <taxon>Pseudomonadati</taxon>
        <taxon>Bacteroidota</taxon>
        <taxon>Cytophagia</taxon>
        <taxon>Cytophagales</taxon>
        <taxon>Roseivirgaceae</taxon>
        <taxon>Roseivirga</taxon>
    </lineage>
</organism>
<dbReference type="InterPro" id="IPR003728">
    <property type="entry name" value="Ribosome_maturation_RimP"/>
</dbReference>
<dbReference type="Gene3D" id="3.30.300.70">
    <property type="entry name" value="RimP-like superfamily, N-terminal"/>
    <property type="match status" value="1"/>
</dbReference>
<dbReference type="InterPro" id="IPR036847">
    <property type="entry name" value="RimP_C_sf"/>
</dbReference>
<evidence type="ECO:0000259" key="5">
    <source>
        <dbReference type="Pfam" id="PF17384"/>
    </source>
</evidence>
<dbReference type="PANTHER" id="PTHR33867:SF1">
    <property type="entry name" value="RIBOSOME MATURATION FACTOR RIMP"/>
    <property type="match status" value="1"/>
</dbReference>
<dbReference type="InterPro" id="IPR028989">
    <property type="entry name" value="RimP_N"/>
</dbReference>
<evidence type="ECO:0000256" key="2">
    <source>
        <dbReference type="ARBA" id="ARBA00022517"/>
    </source>
</evidence>
<keyword evidence="1 3" id="KW-0963">Cytoplasm</keyword>
<dbReference type="EMBL" id="JSVA01000004">
    <property type="protein sequence ID" value="KOF04038.1"/>
    <property type="molecule type" value="Genomic_DNA"/>
</dbReference>